<evidence type="ECO:0000313" key="3">
    <source>
        <dbReference type="Proteomes" id="UP000467841"/>
    </source>
</evidence>
<organism evidence="2 3">
    <name type="scientific">Microthlaspi erraticum</name>
    <dbReference type="NCBI Taxonomy" id="1685480"/>
    <lineage>
        <taxon>Eukaryota</taxon>
        <taxon>Viridiplantae</taxon>
        <taxon>Streptophyta</taxon>
        <taxon>Embryophyta</taxon>
        <taxon>Tracheophyta</taxon>
        <taxon>Spermatophyta</taxon>
        <taxon>Magnoliopsida</taxon>
        <taxon>eudicotyledons</taxon>
        <taxon>Gunneridae</taxon>
        <taxon>Pentapetalae</taxon>
        <taxon>rosids</taxon>
        <taxon>malvids</taxon>
        <taxon>Brassicales</taxon>
        <taxon>Brassicaceae</taxon>
        <taxon>Coluteocarpeae</taxon>
        <taxon>Microthlaspi</taxon>
    </lineage>
</organism>
<evidence type="ECO:0000313" key="2">
    <source>
        <dbReference type="EMBL" id="CAA7059731.1"/>
    </source>
</evidence>
<reference evidence="2" key="1">
    <citation type="submission" date="2020-01" db="EMBL/GenBank/DDBJ databases">
        <authorList>
            <person name="Mishra B."/>
        </authorList>
    </citation>
    <scope>NUCLEOTIDE SEQUENCE [LARGE SCALE GENOMIC DNA]</scope>
</reference>
<keyword evidence="3" id="KW-1185">Reference proteome</keyword>
<comment type="caution">
    <text evidence="2">The sequence shown here is derived from an EMBL/GenBank/DDBJ whole genome shotgun (WGS) entry which is preliminary data.</text>
</comment>
<sequence length="100" mass="11512">MGRDKTDEKEQNGIDGMRREFCLPLIIYGQDGTGRNGRNKMAQKKIGKNKMDRMALDVKEQKGTVRDGMGRNERQTGRIRWKRTGQDEKKPNGTGWDKTI</sequence>
<protein>
    <submittedName>
        <fullName evidence="2">Uncharacterized protein</fullName>
    </submittedName>
</protein>
<dbReference type="Proteomes" id="UP000467841">
    <property type="component" value="Unassembled WGS sequence"/>
</dbReference>
<gene>
    <name evidence="2" type="ORF">MERR_LOCUS46967</name>
</gene>
<evidence type="ECO:0000256" key="1">
    <source>
        <dbReference type="SAM" id="MobiDB-lite"/>
    </source>
</evidence>
<dbReference type="EMBL" id="CACVBM020001795">
    <property type="protein sequence ID" value="CAA7059731.1"/>
    <property type="molecule type" value="Genomic_DNA"/>
</dbReference>
<feature type="region of interest" description="Disordered" evidence="1">
    <location>
        <begin position="61"/>
        <end position="100"/>
    </location>
</feature>
<name>A0A6D2LHL7_9BRAS</name>
<proteinExistence type="predicted"/>
<accession>A0A6D2LHL7</accession>
<dbReference type="AlphaFoldDB" id="A0A6D2LHL7"/>
<feature type="compositionally biased region" description="Basic and acidic residues" evidence="1">
    <location>
        <begin position="61"/>
        <end position="76"/>
    </location>
</feature>